<evidence type="ECO:0000313" key="2">
    <source>
        <dbReference type="EMBL" id="SOU89447.1"/>
    </source>
</evidence>
<feature type="chain" id="PRO_5014186615" evidence="1">
    <location>
        <begin position="23"/>
        <end position="122"/>
    </location>
</feature>
<evidence type="ECO:0000256" key="1">
    <source>
        <dbReference type="SAM" id="SignalP"/>
    </source>
</evidence>
<sequence>MKTKRILLLLLLTVSFSFINCSGGGDDNINDDTNNDINISDNANNDSCVEALYTTSSSGVKVYKCDDYFYTYTNNAKVTVTDWECGTHNGKTLHTGPKGGCYYINSSGNKSYVDRSECSGCH</sequence>
<keyword evidence="1" id="KW-0732">Signal</keyword>
<dbReference type="AlphaFoldDB" id="A0A2I2MBF0"/>
<name>A0A2I2MBF0_9FLAO</name>
<gene>
    <name evidence="2" type="ORF">TNO010_400022</name>
</gene>
<feature type="signal peptide" evidence="1">
    <location>
        <begin position="1"/>
        <end position="22"/>
    </location>
</feature>
<proteinExistence type="predicted"/>
<evidence type="ECO:0000313" key="3">
    <source>
        <dbReference type="Proteomes" id="UP000490060"/>
    </source>
</evidence>
<dbReference type="RefSeq" id="WP_172505689.1">
    <property type="nucleotide sequence ID" value="NZ_OENE01000035.1"/>
</dbReference>
<accession>A0A2I2MBF0</accession>
<protein>
    <submittedName>
        <fullName evidence="2">Uncharacterized protein</fullName>
    </submittedName>
</protein>
<dbReference type="EMBL" id="OENE01000035">
    <property type="protein sequence ID" value="SOU89447.1"/>
    <property type="molecule type" value="Genomic_DNA"/>
</dbReference>
<dbReference type="PROSITE" id="PS50231">
    <property type="entry name" value="RICIN_B_LECTIN"/>
    <property type="match status" value="1"/>
</dbReference>
<reference evidence="2 3" key="1">
    <citation type="submission" date="2017-11" db="EMBL/GenBank/DDBJ databases">
        <authorList>
            <person name="Duchaud E."/>
        </authorList>
    </citation>
    <scope>NUCLEOTIDE SEQUENCE [LARGE SCALE GENOMIC DNA]</scope>
    <source>
        <strain evidence="2 3">TNO010</strain>
    </source>
</reference>
<dbReference type="Proteomes" id="UP000490060">
    <property type="component" value="Unassembled WGS sequence"/>
</dbReference>
<organism evidence="2 3">
    <name type="scientific">Tenacibaculum finnmarkense genomovar ulcerans</name>
    <dbReference type="NCBI Taxonomy" id="2781388"/>
    <lineage>
        <taxon>Bacteria</taxon>
        <taxon>Pseudomonadati</taxon>
        <taxon>Bacteroidota</taxon>
        <taxon>Flavobacteriia</taxon>
        <taxon>Flavobacteriales</taxon>
        <taxon>Flavobacteriaceae</taxon>
        <taxon>Tenacibaculum</taxon>
        <taxon>Tenacibaculum finnmarkense</taxon>
    </lineage>
</organism>